<dbReference type="Proteomes" id="UP001175211">
    <property type="component" value="Unassembled WGS sequence"/>
</dbReference>
<dbReference type="AlphaFoldDB" id="A0AA39K678"/>
<protein>
    <submittedName>
        <fullName evidence="2">Uncharacterized protein</fullName>
    </submittedName>
</protein>
<feature type="compositionally biased region" description="Polar residues" evidence="1">
    <location>
        <begin position="173"/>
        <end position="192"/>
    </location>
</feature>
<sequence>MSDLPLGSSSAPAVDGGNELMLLRRPDREAVLMASDPASPEYQYGLEAEAPSSEISPSDDEMEDPQSSQSEPPPIESMDVEEESAAESIFVAVVEGRVSPSVEGASSFDLDSLMAGLSRPIDHSSEEAMPPEANDGANNGEELPSVPPDGSSLGIIDFRSLINRLGNDMNVDLPSSENENSDPASTPHSTPLPQVPNGPIERLNAFGGDWTALEARQSLQLDSFSRLATNGSVNVPTRVRGDAGTNNVLIAGMIDHLLDVERNHPLANATADFDLEELDRLSRQLAGSPQEETNLPLFLRSSSPTTVGSTSPSSRQVDLLEGGDGMGPQMSTITLFVSYVDVDGWVGVYVERGMQVPLPEASGGMNISFKVLLEKCRECGNRTGRLVERLIRGTAVFYVGTNVKPVPLDEVLASPASQIAYQEVGALARVINDRDSVTLAAPCVECAEQEAVMAVGAGLGAGGPCYVLYLSPEEMENVVNGPVPAVVPPVRAVVVFTCLDSQGDADQDFQTGRWAHVDVMEDRWAMWDQVFGSMFDVLVALGRKDWNSTYKHFTTVQTVVAITVRLDLVVHDHGFNLSLLPVQTWLLDRLRARHARYVDVGPRTFQNWISALWVEVEVVYRRLAAKLSLGQALSEGEQRVFQTAKVWYSFPLAQAMTGTYVPTDKELLVLKDTTPYEMWTGLVLTLKGGTRRGHGRMQGSVPLTRDVERCGAGSIGCTSLGTSGHGHDKEVLPDFARVEWLLAGRDADQKHQGLPREQRRMPEVDQDGRRDRTGLRAIAPVRRRGEHLHLAHDWEAGGHEGSVRALLAVEDSIERRVLPERVLALQRKNLVFRPGAHQQALLIAVIITELHLKVSIIIGMLSMAIAFLHPGRYSTRRRSIQQMFIVIIVITPDLIAPRQQIFIVVIVNSVTKIVTVANIDSGSSSV</sequence>
<name>A0AA39K678_ARMTA</name>
<feature type="compositionally biased region" description="Low complexity" evidence="1">
    <location>
        <begin position="301"/>
        <end position="314"/>
    </location>
</feature>
<proteinExistence type="predicted"/>
<feature type="compositionally biased region" description="Low complexity" evidence="1">
    <location>
        <begin position="47"/>
        <end position="56"/>
    </location>
</feature>
<feature type="region of interest" description="Disordered" evidence="1">
    <location>
        <begin position="169"/>
        <end position="200"/>
    </location>
</feature>
<dbReference type="GeneID" id="85353326"/>
<gene>
    <name evidence="2" type="ORF">EV420DRAFT_1481552</name>
</gene>
<evidence type="ECO:0000313" key="3">
    <source>
        <dbReference type="Proteomes" id="UP001175211"/>
    </source>
</evidence>
<keyword evidence="3" id="KW-1185">Reference proteome</keyword>
<evidence type="ECO:0000256" key="1">
    <source>
        <dbReference type="SAM" id="MobiDB-lite"/>
    </source>
</evidence>
<feature type="region of interest" description="Disordered" evidence="1">
    <location>
        <begin position="285"/>
        <end position="323"/>
    </location>
</feature>
<evidence type="ECO:0000313" key="2">
    <source>
        <dbReference type="EMBL" id="KAK0455316.1"/>
    </source>
</evidence>
<comment type="caution">
    <text evidence="2">The sequence shown here is derived from an EMBL/GenBank/DDBJ whole genome shotgun (WGS) entry which is preliminary data.</text>
</comment>
<feature type="region of interest" description="Disordered" evidence="1">
    <location>
        <begin position="749"/>
        <end position="768"/>
    </location>
</feature>
<reference evidence="2" key="1">
    <citation type="submission" date="2023-06" db="EMBL/GenBank/DDBJ databases">
        <authorList>
            <consortium name="Lawrence Berkeley National Laboratory"/>
            <person name="Ahrendt S."/>
            <person name="Sahu N."/>
            <person name="Indic B."/>
            <person name="Wong-Bajracharya J."/>
            <person name="Merenyi Z."/>
            <person name="Ke H.-M."/>
            <person name="Monk M."/>
            <person name="Kocsube S."/>
            <person name="Drula E."/>
            <person name="Lipzen A."/>
            <person name="Balint B."/>
            <person name="Henrissat B."/>
            <person name="Andreopoulos B."/>
            <person name="Martin F.M."/>
            <person name="Harder C.B."/>
            <person name="Rigling D."/>
            <person name="Ford K.L."/>
            <person name="Foster G.D."/>
            <person name="Pangilinan J."/>
            <person name="Papanicolaou A."/>
            <person name="Barry K."/>
            <person name="LaButti K."/>
            <person name="Viragh M."/>
            <person name="Koriabine M."/>
            <person name="Yan M."/>
            <person name="Riley R."/>
            <person name="Champramary S."/>
            <person name="Plett K.L."/>
            <person name="Tsai I.J."/>
            <person name="Slot J."/>
            <person name="Sipos G."/>
            <person name="Plett J."/>
            <person name="Nagy L.G."/>
            <person name="Grigoriev I.V."/>
        </authorList>
    </citation>
    <scope>NUCLEOTIDE SEQUENCE</scope>
    <source>
        <strain evidence="2">CCBAS 213</strain>
    </source>
</reference>
<organism evidence="2 3">
    <name type="scientific">Armillaria tabescens</name>
    <name type="common">Ringless honey mushroom</name>
    <name type="synonym">Agaricus tabescens</name>
    <dbReference type="NCBI Taxonomy" id="1929756"/>
    <lineage>
        <taxon>Eukaryota</taxon>
        <taxon>Fungi</taxon>
        <taxon>Dikarya</taxon>
        <taxon>Basidiomycota</taxon>
        <taxon>Agaricomycotina</taxon>
        <taxon>Agaricomycetes</taxon>
        <taxon>Agaricomycetidae</taxon>
        <taxon>Agaricales</taxon>
        <taxon>Marasmiineae</taxon>
        <taxon>Physalacriaceae</taxon>
        <taxon>Desarmillaria</taxon>
    </lineage>
</organism>
<dbReference type="EMBL" id="JAUEPS010000026">
    <property type="protein sequence ID" value="KAK0455316.1"/>
    <property type="molecule type" value="Genomic_DNA"/>
</dbReference>
<dbReference type="RefSeq" id="XP_060328826.1">
    <property type="nucleotide sequence ID" value="XM_060469778.1"/>
</dbReference>
<feature type="region of interest" description="Disordered" evidence="1">
    <location>
        <begin position="1"/>
        <end position="85"/>
    </location>
</feature>
<accession>A0AA39K678</accession>
<feature type="region of interest" description="Disordered" evidence="1">
    <location>
        <begin position="122"/>
        <end position="151"/>
    </location>
</feature>